<dbReference type="EMBL" id="JANEYF010005628">
    <property type="protein sequence ID" value="KAJ8927493.1"/>
    <property type="molecule type" value="Genomic_DNA"/>
</dbReference>
<proteinExistence type="predicted"/>
<dbReference type="Proteomes" id="UP001162156">
    <property type="component" value="Unassembled WGS sequence"/>
</dbReference>
<evidence type="ECO:0000313" key="2">
    <source>
        <dbReference type="Proteomes" id="UP001162156"/>
    </source>
</evidence>
<evidence type="ECO:0000313" key="1">
    <source>
        <dbReference type="EMBL" id="KAJ8927493.1"/>
    </source>
</evidence>
<gene>
    <name evidence="1" type="ORF">NQ314_020042</name>
</gene>
<keyword evidence="2" id="KW-1185">Reference proteome</keyword>
<organism evidence="1 2">
    <name type="scientific">Rhamnusium bicolor</name>
    <dbReference type="NCBI Taxonomy" id="1586634"/>
    <lineage>
        <taxon>Eukaryota</taxon>
        <taxon>Metazoa</taxon>
        <taxon>Ecdysozoa</taxon>
        <taxon>Arthropoda</taxon>
        <taxon>Hexapoda</taxon>
        <taxon>Insecta</taxon>
        <taxon>Pterygota</taxon>
        <taxon>Neoptera</taxon>
        <taxon>Endopterygota</taxon>
        <taxon>Coleoptera</taxon>
        <taxon>Polyphaga</taxon>
        <taxon>Cucujiformia</taxon>
        <taxon>Chrysomeloidea</taxon>
        <taxon>Cerambycidae</taxon>
        <taxon>Lepturinae</taxon>
        <taxon>Rhagiini</taxon>
        <taxon>Rhamnusium</taxon>
    </lineage>
</organism>
<comment type="caution">
    <text evidence="1">The sequence shown here is derived from an EMBL/GenBank/DDBJ whole genome shotgun (WGS) entry which is preliminary data.</text>
</comment>
<protein>
    <submittedName>
        <fullName evidence="1">Uncharacterized protein</fullName>
    </submittedName>
</protein>
<reference evidence="1" key="1">
    <citation type="journal article" date="2023" name="Insect Mol. Biol.">
        <title>Genome sequencing provides insights into the evolution of gene families encoding plant cell wall-degrading enzymes in longhorned beetles.</title>
        <authorList>
            <person name="Shin N.R."/>
            <person name="Okamura Y."/>
            <person name="Kirsch R."/>
            <person name="Pauchet Y."/>
        </authorList>
    </citation>
    <scope>NUCLEOTIDE SEQUENCE</scope>
    <source>
        <strain evidence="1">RBIC_L_NR</strain>
    </source>
</reference>
<sequence length="63" mass="7390">MKDIDDRPIRTVISKRQDVGTVTPDLRTKHGHYPKLDESIREGIRKHIISIPRLESHYTRARS</sequence>
<dbReference type="AlphaFoldDB" id="A0AAV8WM59"/>
<name>A0AAV8WM59_9CUCU</name>
<accession>A0AAV8WM59</accession>